<organism evidence="2 3">
    <name type="scientific">Vibrio parahaemolyticus</name>
    <dbReference type="NCBI Taxonomy" id="670"/>
    <lineage>
        <taxon>Bacteria</taxon>
        <taxon>Pseudomonadati</taxon>
        <taxon>Pseudomonadota</taxon>
        <taxon>Gammaproteobacteria</taxon>
        <taxon>Vibrionales</taxon>
        <taxon>Vibrionaceae</taxon>
        <taxon>Vibrio</taxon>
    </lineage>
</organism>
<accession>A0A9Q3YHI0</accession>
<dbReference type="RefSeq" id="WP_228085522.1">
    <property type="nucleotide sequence ID" value="NZ_JACVHL010000002.1"/>
</dbReference>
<reference evidence="2" key="1">
    <citation type="submission" date="2020-09" db="EMBL/GenBank/DDBJ databases">
        <title>Genome sequence of Vibrio parahaemolyticus isolates.</title>
        <authorList>
            <person name="Hammerl J.A."/>
            <person name="Strauch E."/>
        </authorList>
    </citation>
    <scope>NUCLEOTIDE SEQUENCE</scope>
    <source>
        <strain evidence="2">17-VB00146</strain>
    </source>
</reference>
<feature type="transmembrane region" description="Helical" evidence="1">
    <location>
        <begin position="106"/>
        <end position="126"/>
    </location>
</feature>
<sequence>MESDRRVTKHLIAYTFQPMVWFFIATTKFLHWTAYPKASKEVWKEGVFSFSAALTQNMPYFGFILTVIFCFITANAGVLLAIWGLSLVALWGIVSPDADHPRENPIPRIIPICIVAVLGAYSLGMFDLIQTYQSIND</sequence>
<evidence type="ECO:0000256" key="1">
    <source>
        <dbReference type="SAM" id="Phobius"/>
    </source>
</evidence>
<proteinExistence type="predicted"/>
<evidence type="ECO:0000313" key="2">
    <source>
        <dbReference type="EMBL" id="MCC3803848.1"/>
    </source>
</evidence>
<gene>
    <name evidence="2" type="ORF">IB292_02240</name>
</gene>
<evidence type="ECO:0000313" key="3">
    <source>
        <dbReference type="Proteomes" id="UP000726777"/>
    </source>
</evidence>
<keyword evidence="1" id="KW-1133">Transmembrane helix</keyword>
<dbReference type="Proteomes" id="UP000726777">
    <property type="component" value="Unassembled WGS sequence"/>
</dbReference>
<keyword evidence="1" id="KW-0472">Membrane</keyword>
<keyword evidence="1" id="KW-0812">Transmembrane</keyword>
<dbReference type="AlphaFoldDB" id="A0A9Q3YHI0"/>
<dbReference type="EMBL" id="JACVHL010000002">
    <property type="protein sequence ID" value="MCC3803848.1"/>
    <property type="molecule type" value="Genomic_DNA"/>
</dbReference>
<name>A0A9Q3YHI0_VIBPH</name>
<protein>
    <submittedName>
        <fullName evidence="2">Uncharacterized protein</fullName>
    </submittedName>
</protein>
<comment type="caution">
    <text evidence="2">The sequence shown here is derived from an EMBL/GenBank/DDBJ whole genome shotgun (WGS) entry which is preliminary data.</text>
</comment>
<feature type="transmembrane region" description="Helical" evidence="1">
    <location>
        <begin position="61"/>
        <end position="94"/>
    </location>
</feature>
<feature type="transmembrane region" description="Helical" evidence="1">
    <location>
        <begin position="12"/>
        <end position="34"/>
    </location>
</feature>